<feature type="transmembrane region" description="Helical" evidence="1">
    <location>
        <begin position="9"/>
        <end position="42"/>
    </location>
</feature>
<evidence type="ECO:0000256" key="1">
    <source>
        <dbReference type="SAM" id="Phobius"/>
    </source>
</evidence>
<dbReference type="AlphaFoldDB" id="A0A2S5ZAJ4"/>
<dbReference type="EMBL" id="PSSX01000006">
    <property type="protein sequence ID" value="PPI84351.1"/>
    <property type="molecule type" value="Genomic_DNA"/>
</dbReference>
<sequence length="189" mass="20299">MLGASSIPFFLVLGFVEVSLQLALGVVVSVLASLLIVHSVMLKSEVVHFDGNDSLSGFTSPVSSYSLFGGLILGVFSALVVWGGPDAFLFATMKQAGVMSLDQDVFVEKKYCPLLGDAFDLKYVDNHCYLKDGDILFQGMGDRVLLANLEKGYRISLPSESLFVVEGFSSVDSSWTPETTKPAQGGLSR</sequence>
<feature type="transmembrane region" description="Helical" evidence="1">
    <location>
        <begin position="62"/>
        <end position="84"/>
    </location>
</feature>
<evidence type="ECO:0000313" key="2">
    <source>
        <dbReference type="EMBL" id="PPI84351.1"/>
    </source>
</evidence>
<evidence type="ECO:0000313" key="3">
    <source>
        <dbReference type="Proteomes" id="UP000239917"/>
    </source>
</evidence>
<comment type="caution">
    <text evidence="2">The sequence shown here is derived from an EMBL/GenBank/DDBJ whole genome shotgun (WGS) entry which is preliminary data.</text>
</comment>
<gene>
    <name evidence="2" type="ORF">KEHDKFFH_08700</name>
</gene>
<dbReference type="RefSeq" id="WP_104321564.1">
    <property type="nucleotide sequence ID" value="NZ_PSSX01000006.1"/>
</dbReference>
<proteinExistence type="predicted"/>
<keyword evidence="3" id="KW-1185">Reference proteome</keyword>
<organism evidence="2 3">
    <name type="scientific">Marinobacter maroccanus</name>
    <dbReference type="NCBI Taxonomy" id="2055143"/>
    <lineage>
        <taxon>Bacteria</taxon>
        <taxon>Pseudomonadati</taxon>
        <taxon>Pseudomonadota</taxon>
        <taxon>Gammaproteobacteria</taxon>
        <taxon>Pseudomonadales</taxon>
        <taxon>Marinobacteraceae</taxon>
        <taxon>Marinobacter</taxon>
    </lineage>
</organism>
<keyword evidence="1" id="KW-1133">Transmembrane helix</keyword>
<reference evidence="2 3" key="1">
    <citation type="submission" date="2018-01" db="EMBL/GenBank/DDBJ databases">
        <title>Complete genome sequences of the type strains of Marinobacter flavimaris and Marinobacter maroccanus.</title>
        <authorList>
            <person name="Palau M."/>
            <person name="Boujida N."/>
            <person name="Manresa A."/>
            <person name="Minana-Galbis D."/>
        </authorList>
    </citation>
    <scope>NUCLEOTIDE SEQUENCE [LARGE SCALE GENOMIC DNA]</scope>
    <source>
        <strain evidence="2 3">N4</strain>
    </source>
</reference>
<name>A0A2S5ZAJ4_9GAMM</name>
<accession>A0A2S5ZAJ4</accession>
<keyword evidence="1" id="KW-0472">Membrane</keyword>
<dbReference type="Proteomes" id="UP000239917">
    <property type="component" value="Unassembled WGS sequence"/>
</dbReference>
<protein>
    <submittedName>
        <fullName evidence="2">Uncharacterized protein</fullName>
    </submittedName>
</protein>
<keyword evidence="1" id="KW-0812">Transmembrane</keyword>